<feature type="domain" description="HTH iclR-type" evidence="2">
    <location>
        <begin position="4"/>
        <end position="41"/>
    </location>
</feature>
<sequence length="87" mass="8882">MVLSTDSGLSVTELGRRVGLSQSAATHMVEGLQKQGPVRKEGQLEGVAAPPAHRSGHAGSTQPPHLSGGHAATGHAPPRVSNEHDHG</sequence>
<evidence type="ECO:0000313" key="3">
    <source>
        <dbReference type="EMBL" id="MER6274128.1"/>
    </source>
</evidence>
<gene>
    <name evidence="3" type="ORF">ABT211_43825</name>
</gene>
<comment type="caution">
    <text evidence="3">The sequence shown here is derived from an EMBL/GenBank/DDBJ whole genome shotgun (WGS) entry which is preliminary data.</text>
</comment>
<dbReference type="Pfam" id="PF09339">
    <property type="entry name" value="HTH_IclR"/>
    <property type="match status" value="1"/>
</dbReference>
<dbReference type="RefSeq" id="WP_351962358.1">
    <property type="nucleotide sequence ID" value="NZ_JBEOZM010000043.1"/>
</dbReference>
<dbReference type="InterPro" id="IPR005471">
    <property type="entry name" value="Tscrpt_reg_IclR_N"/>
</dbReference>
<organism evidence="3 4">
    <name type="scientific">Streptomyces sp. 900105755</name>
    <dbReference type="NCBI Taxonomy" id="3154389"/>
    <lineage>
        <taxon>Bacteria</taxon>
        <taxon>Bacillati</taxon>
        <taxon>Actinomycetota</taxon>
        <taxon>Actinomycetes</taxon>
        <taxon>Kitasatosporales</taxon>
        <taxon>Streptomycetaceae</taxon>
        <taxon>Streptomyces</taxon>
    </lineage>
</organism>
<dbReference type="InterPro" id="IPR036390">
    <property type="entry name" value="WH_DNA-bd_sf"/>
</dbReference>
<dbReference type="SUPFAM" id="SSF46785">
    <property type="entry name" value="Winged helix' DNA-binding domain"/>
    <property type="match status" value="1"/>
</dbReference>
<keyword evidence="4" id="KW-1185">Reference proteome</keyword>
<evidence type="ECO:0000259" key="2">
    <source>
        <dbReference type="Pfam" id="PF09339"/>
    </source>
</evidence>
<accession>A0ABV1TX12</accession>
<dbReference type="InterPro" id="IPR036388">
    <property type="entry name" value="WH-like_DNA-bd_sf"/>
</dbReference>
<evidence type="ECO:0000256" key="1">
    <source>
        <dbReference type="SAM" id="MobiDB-lite"/>
    </source>
</evidence>
<reference evidence="3 4" key="1">
    <citation type="submission" date="2024-06" db="EMBL/GenBank/DDBJ databases">
        <title>The Natural Products Discovery Center: Release of the First 8490 Sequenced Strains for Exploring Actinobacteria Biosynthetic Diversity.</title>
        <authorList>
            <person name="Kalkreuter E."/>
            <person name="Kautsar S.A."/>
            <person name="Yang D."/>
            <person name="Bader C.D."/>
            <person name="Teijaro C.N."/>
            <person name="Fluegel L."/>
            <person name="Davis C.M."/>
            <person name="Simpson J.R."/>
            <person name="Lauterbach L."/>
            <person name="Steele A.D."/>
            <person name="Gui C."/>
            <person name="Meng S."/>
            <person name="Li G."/>
            <person name="Viehrig K."/>
            <person name="Ye F."/>
            <person name="Su P."/>
            <person name="Kiefer A.F."/>
            <person name="Nichols A."/>
            <person name="Cepeda A.J."/>
            <person name="Yan W."/>
            <person name="Fan B."/>
            <person name="Jiang Y."/>
            <person name="Adhikari A."/>
            <person name="Zheng C.-J."/>
            <person name="Schuster L."/>
            <person name="Cowan T.M."/>
            <person name="Smanski M.J."/>
            <person name="Chevrette M.G."/>
            <person name="De Carvalho L.P.S."/>
            <person name="Shen B."/>
        </authorList>
    </citation>
    <scope>NUCLEOTIDE SEQUENCE [LARGE SCALE GENOMIC DNA]</scope>
    <source>
        <strain evidence="3 4">NPDC001694</strain>
    </source>
</reference>
<dbReference type="Gene3D" id="1.10.10.10">
    <property type="entry name" value="Winged helix-like DNA-binding domain superfamily/Winged helix DNA-binding domain"/>
    <property type="match status" value="1"/>
</dbReference>
<feature type="region of interest" description="Disordered" evidence="1">
    <location>
        <begin position="25"/>
        <end position="87"/>
    </location>
</feature>
<dbReference type="Proteomes" id="UP001490365">
    <property type="component" value="Unassembled WGS sequence"/>
</dbReference>
<dbReference type="EMBL" id="JBEOZM010000043">
    <property type="protein sequence ID" value="MER6274128.1"/>
    <property type="molecule type" value="Genomic_DNA"/>
</dbReference>
<name>A0ABV1TX12_9ACTN</name>
<proteinExistence type="predicted"/>
<protein>
    <submittedName>
        <fullName evidence="3">Helix-turn-helix domain-containing protein</fullName>
    </submittedName>
</protein>
<evidence type="ECO:0000313" key="4">
    <source>
        <dbReference type="Proteomes" id="UP001490365"/>
    </source>
</evidence>